<evidence type="ECO:0000256" key="14">
    <source>
        <dbReference type="SAM" id="SignalP"/>
    </source>
</evidence>
<dbReference type="SUPFAM" id="SSF53474">
    <property type="entry name" value="alpha/beta-Hydrolases"/>
    <property type="match status" value="1"/>
</dbReference>
<evidence type="ECO:0000256" key="3">
    <source>
        <dbReference type="ARBA" id="ARBA00010758"/>
    </source>
</evidence>
<dbReference type="PRINTS" id="PR00738">
    <property type="entry name" value="GLHYDRLASE20"/>
</dbReference>
<protein>
    <recommendedName>
        <fullName evidence="6">Palmitoyl-protein thioesterase 1</fullName>
        <ecNumber evidence="4">3.1.2.22</ecNumber>
        <ecNumber evidence="5">3.2.1.52</ecNumber>
    </recommendedName>
    <alternativeName>
        <fullName evidence="11">Palmitoyl-protein hydrolase 1</fullName>
    </alternativeName>
</protein>
<evidence type="ECO:0000256" key="1">
    <source>
        <dbReference type="ARBA" id="ARBA00001231"/>
    </source>
</evidence>
<dbReference type="InterPro" id="IPR029018">
    <property type="entry name" value="Hex-like_dom2"/>
</dbReference>
<dbReference type="InterPro" id="IPR029058">
    <property type="entry name" value="AB_hydrolase_fold"/>
</dbReference>
<dbReference type="Gene3D" id="3.30.379.10">
    <property type="entry name" value="Chitobiase/beta-hexosaminidase domain 2-like"/>
    <property type="match status" value="1"/>
</dbReference>
<keyword evidence="9" id="KW-0325">Glycoprotein</keyword>
<dbReference type="Gene3D" id="3.40.50.1820">
    <property type="entry name" value="alpha/beta hydrolase"/>
    <property type="match status" value="1"/>
</dbReference>
<keyword evidence="10" id="KW-0326">Glycosidase</keyword>
<comment type="caution">
    <text evidence="17">The sequence shown here is derived from an EMBL/GenBank/DDBJ whole genome shotgun (WGS) entry which is preliminary data.</text>
</comment>
<evidence type="ECO:0000256" key="2">
    <source>
        <dbReference type="ARBA" id="ARBA00006285"/>
    </source>
</evidence>
<keyword evidence="8" id="KW-0378">Hydrolase</keyword>
<comment type="similarity">
    <text evidence="3">Belongs to the palmitoyl-protein thioesterase family.</text>
</comment>
<dbReference type="GO" id="GO:0008474">
    <property type="term" value="F:palmitoyl-(protein) hydrolase activity"/>
    <property type="evidence" value="ECO:0007669"/>
    <property type="project" value="UniProtKB-EC"/>
</dbReference>
<evidence type="ECO:0000256" key="6">
    <source>
        <dbReference type="ARBA" id="ARBA00014212"/>
    </source>
</evidence>
<feature type="domain" description="Glycoside hydrolase family 20 catalytic" evidence="15">
    <location>
        <begin position="224"/>
        <end position="572"/>
    </location>
</feature>
<comment type="similarity">
    <text evidence="2">Belongs to the glycosyl hydrolase 20 family.</text>
</comment>
<evidence type="ECO:0000256" key="4">
    <source>
        <dbReference type="ARBA" id="ARBA00012423"/>
    </source>
</evidence>
<dbReference type="InterPro" id="IPR029019">
    <property type="entry name" value="HEX_eukaryotic_N"/>
</dbReference>
<dbReference type="PANTHER" id="PTHR22600:SF42">
    <property type="entry name" value="BETA-N-ACETYLHEXOSAMINIDASE"/>
    <property type="match status" value="1"/>
</dbReference>
<dbReference type="Pfam" id="PF02089">
    <property type="entry name" value="Palm_thioest"/>
    <property type="match status" value="1"/>
</dbReference>
<dbReference type="GO" id="GO:0005975">
    <property type="term" value="P:carbohydrate metabolic process"/>
    <property type="evidence" value="ECO:0007669"/>
    <property type="project" value="InterPro"/>
</dbReference>
<dbReference type="SUPFAM" id="SSF51445">
    <property type="entry name" value="(Trans)glycosidases"/>
    <property type="match status" value="1"/>
</dbReference>
<evidence type="ECO:0000256" key="11">
    <source>
        <dbReference type="ARBA" id="ARBA00031934"/>
    </source>
</evidence>
<dbReference type="AlphaFoldDB" id="A0A484B5B1"/>
<dbReference type="STRING" id="7232.A0A484B5B1"/>
<evidence type="ECO:0000256" key="9">
    <source>
        <dbReference type="ARBA" id="ARBA00023180"/>
    </source>
</evidence>
<dbReference type="EC" id="3.2.1.52" evidence="5"/>
<feature type="signal peptide" evidence="14">
    <location>
        <begin position="1"/>
        <end position="22"/>
    </location>
</feature>
<dbReference type="GO" id="GO:0030203">
    <property type="term" value="P:glycosaminoglycan metabolic process"/>
    <property type="evidence" value="ECO:0007669"/>
    <property type="project" value="TreeGrafter"/>
</dbReference>
<dbReference type="OrthoDB" id="428480at2759"/>
<feature type="active site" description="Proton donor" evidence="13">
    <location>
        <position position="389"/>
    </location>
</feature>
<dbReference type="InterPro" id="IPR015883">
    <property type="entry name" value="Glyco_hydro_20_cat"/>
</dbReference>
<evidence type="ECO:0000313" key="18">
    <source>
        <dbReference type="Proteomes" id="UP000295192"/>
    </source>
</evidence>
<comment type="catalytic activity">
    <reaction evidence="1">
        <text>Hydrolysis of terminal non-reducing N-acetyl-D-hexosamine residues in N-acetyl-beta-D-hexosaminides.</text>
        <dbReference type="EC" id="3.2.1.52"/>
    </reaction>
</comment>
<feature type="domain" description="Beta-hexosaminidase eukaryotic type N-terminal" evidence="16">
    <location>
        <begin position="83"/>
        <end position="199"/>
    </location>
</feature>
<evidence type="ECO:0000259" key="16">
    <source>
        <dbReference type="Pfam" id="PF14845"/>
    </source>
</evidence>
<dbReference type="InterPro" id="IPR025705">
    <property type="entry name" value="Beta_hexosaminidase_sua/sub"/>
</dbReference>
<evidence type="ECO:0000256" key="10">
    <source>
        <dbReference type="ARBA" id="ARBA00023295"/>
    </source>
</evidence>
<keyword evidence="7 14" id="KW-0732">Signal</keyword>
<evidence type="ECO:0000259" key="15">
    <source>
        <dbReference type="Pfam" id="PF00728"/>
    </source>
</evidence>
<organism evidence="17 18">
    <name type="scientific">Drosophila navojoa</name>
    <name type="common">Fruit fly</name>
    <dbReference type="NCBI Taxonomy" id="7232"/>
    <lineage>
        <taxon>Eukaryota</taxon>
        <taxon>Metazoa</taxon>
        <taxon>Ecdysozoa</taxon>
        <taxon>Arthropoda</taxon>
        <taxon>Hexapoda</taxon>
        <taxon>Insecta</taxon>
        <taxon>Pterygota</taxon>
        <taxon>Neoptera</taxon>
        <taxon>Endopterygota</taxon>
        <taxon>Diptera</taxon>
        <taxon>Brachycera</taxon>
        <taxon>Muscomorpha</taxon>
        <taxon>Ephydroidea</taxon>
        <taxon>Drosophilidae</taxon>
        <taxon>Drosophila</taxon>
    </lineage>
</organism>
<feature type="chain" id="PRO_5019775019" description="Palmitoyl-protein thioesterase 1" evidence="14">
    <location>
        <begin position="23"/>
        <end position="862"/>
    </location>
</feature>
<dbReference type="CDD" id="cd06562">
    <property type="entry name" value="GH20_HexA_HexB-like"/>
    <property type="match status" value="1"/>
</dbReference>
<evidence type="ECO:0000256" key="7">
    <source>
        <dbReference type="ARBA" id="ARBA00022729"/>
    </source>
</evidence>
<comment type="catalytic activity">
    <reaction evidence="12">
        <text>S-hexadecanoyl-L-cysteinyl-[protein] + H2O = L-cysteinyl-[protein] + hexadecanoate + H(+)</text>
        <dbReference type="Rhea" id="RHEA:19233"/>
        <dbReference type="Rhea" id="RHEA-COMP:10131"/>
        <dbReference type="Rhea" id="RHEA-COMP:11032"/>
        <dbReference type="ChEBI" id="CHEBI:7896"/>
        <dbReference type="ChEBI" id="CHEBI:15377"/>
        <dbReference type="ChEBI" id="CHEBI:15378"/>
        <dbReference type="ChEBI" id="CHEBI:29950"/>
        <dbReference type="ChEBI" id="CHEBI:74151"/>
        <dbReference type="EC" id="3.1.2.22"/>
    </reaction>
    <physiologicalReaction direction="left-to-right" evidence="12">
        <dbReference type="Rhea" id="RHEA:19234"/>
    </physiologicalReaction>
</comment>
<dbReference type="Gene3D" id="3.20.20.80">
    <property type="entry name" value="Glycosidases"/>
    <property type="match status" value="1"/>
</dbReference>
<dbReference type="PANTHER" id="PTHR22600">
    <property type="entry name" value="BETA-HEXOSAMINIDASE"/>
    <property type="match status" value="1"/>
</dbReference>
<dbReference type="SUPFAM" id="SSF55545">
    <property type="entry name" value="beta-N-acetylhexosaminidase-like domain"/>
    <property type="match status" value="1"/>
</dbReference>
<dbReference type="Proteomes" id="UP000295192">
    <property type="component" value="Unassembled WGS sequence"/>
</dbReference>
<dbReference type="Pfam" id="PF00728">
    <property type="entry name" value="Glyco_hydro_20"/>
    <property type="match status" value="1"/>
</dbReference>
<gene>
    <name evidence="17" type="ORF">AWZ03_010094</name>
</gene>
<evidence type="ECO:0000256" key="12">
    <source>
        <dbReference type="ARBA" id="ARBA00047409"/>
    </source>
</evidence>
<keyword evidence="18" id="KW-1185">Reference proteome</keyword>
<accession>A0A484B5B1</accession>
<reference evidence="17 18" key="1">
    <citation type="journal article" date="2019" name="J. Hered.">
        <title>An Improved Genome Assembly for Drosophila navojoa, the Basal Species in the mojavensis Cluster.</title>
        <authorList>
            <person name="Vanderlinde T."/>
            <person name="Dupim E.G."/>
            <person name="Nazario-Yepiz N.O."/>
            <person name="Carvalho A.B."/>
        </authorList>
    </citation>
    <scope>NUCLEOTIDE SEQUENCE [LARGE SCALE GENOMIC DNA]</scope>
    <source>
        <strain evidence="17">Navoj_Jal97</strain>
        <tissue evidence="17">Whole organism</tissue>
    </source>
</reference>
<dbReference type="GO" id="GO:0005886">
    <property type="term" value="C:plasma membrane"/>
    <property type="evidence" value="ECO:0007669"/>
    <property type="project" value="TreeGrafter"/>
</dbReference>
<sequence>MILNSGYRCYFALLLCVAAAAAGSVPDDSGESAPTTRSKWLCDATDLCLPEENLLPGEGQVQPRQRYESQLDCRLSCGKYGAIWPMPTGECSLSHDRVHFDPWKVRFNVVAPNEVSTQFLRETNRLFLSNLLKECIRNCTLADSKEVLVKATVTDGSLVLNWNTDESYMIVVRTTDKVSFVDIKAATVYGARFAFETLSNLVTGSVTNGLLLVSSARVTDQPVYPHRGLLLDTSRNFLPLRFIRNTLDAMATSKMNVLHWHVVDTHSFPLEITRVPEMQRYGAYSNAQTYSHADALNLVKYARLRGIRIIMEIDGPSHAGNGWQWGPAAGLGNMSVCLNQSPWRNYCVQPPCGQLNPTNDHMYAVLKEIFEDIAELGAPEETIHMGGDEVYIPCWNRTEEITTQMKARGYDLSEESFLRLWSQFHQRNVKAWDDINLQMYPSVREPKPVILWSSKLTDPENIEQLLPKERFIIQTWVSAQSPLNRELLRKGYRVVISTKNAWYLDHGFWGNTQYYNWRTVYDNALPVDSPNNQKRQVLGGEVCMWSEYVDQNSLEARIWPRAGGAAERLWSNPKSSANLSQRRFYRYRQRLIARGVHPDAVLPHCLGSIKKLIEEHTNGTYVRSLEIGANIVLDYESGFFIHPNKQVDYVCKQLAKDERLANGYNAIGFSQGGQFLRAVAQRCPNPPMRVLISLGGQHQGVYGLPKCPTLSVSSCEYITKLLNYAAYDDWVQNELVQATYWHDPLHENTYRLKSSFLADINNELYINERYAENLNKLKKFVMVKFLNDTIVQPKESQWFEFYAPGQDKHILPLNESKVFKNIDLDIMHKCKKLHFLSVEGDHLAISKEWFVKELVPLLLEIY</sequence>
<dbReference type="FunFam" id="3.20.20.80:FF:000063">
    <property type="entry name" value="Beta-hexosaminidase"/>
    <property type="match status" value="1"/>
</dbReference>
<dbReference type="EMBL" id="LSRL02000153">
    <property type="protein sequence ID" value="TDG43482.1"/>
    <property type="molecule type" value="Genomic_DNA"/>
</dbReference>
<name>A0A484B5B1_DRONA</name>
<dbReference type="EC" id="3.1.2.22" evidence="4"/>
<dbReference type="Pfam" id="PF14845">
    <property type="entry name" value="Glycohydro_20b2"/>
    <property type="match status" value="1"/>
</dbReference>
<evidence type="ECO:0000256" key="5">
    <source>
        <dbReference type="ARBA" id="ARBA00012663"/>
    </source>
</evidence>
<dbReference type="GO" id="GO:0016231">
    <property type="term" value="F:beta-N-acetylglucosaminidase activity"/>
    <property type="evidence" value="ECO:0007669"/>
    <property type="project" value="TreeGrafter"/>
</dbReference>
<evidence type="ECO:0000256" key="13">
    <source>
        <dbReference type="PIRSR" id="PIRSR625705-1"/>
    </source>
</evidence>
<proteinExistence type="inferred from homology"/>
<evidence type="ECO:0000256" key="8">
    <source>
        <dbReference type="ARBA" id="ARBA00022801"/>
    </source>
</evidence>
<dbReference type="InterPro" id="IPR017853">
    <property type="entry name" value="GH"/>
</dbReference>
<evidence type="ECO:0000313" key="17">
    <source>
        <dbReference type="EMBL" id="TDG43482.1"/>
    </source>
</evidence>
<dbReference type="FunFam" id="3.40.50.1820:FF:000107">
    <property type="entry name" value="Palmitoyl-protein thioesterase 1"/>
    <property type="match status" value="1"/>
</dbReference>